<dbReference type="EMBL" id="VFPP01000001">
    <property type="protein sequence ID" value="TQM79080.1"/>
    <property type="molecule type" value="Genomic_DNA"/>
</dbReference>
<protein>
    <submittedName>
        <fullName evidence="1">Acetoacetate decarboxylase</fullName>
    </submittedName>
</protein>
<dbReference type="RefSeq" id="WP_141976122.1">
    <property type="nucleotide sequence ID" value="NZ_VFPP01000001.1"/>
</dbReference>
<organism evidence="1 2">
    <name type="scientific">Saccharothrix saharensis</name>
    <dbReference type="NCBI Taxonomy" id="571190"/>
    <lineage>
        <taxon>Bacteria</taxon>
        <taxon>Bacillati</taxon>
        <taxon>Actinomycetota</taxon>
        <taxon>Actinomycetes</taxon>
        <taxon>Pseudonocardiales</taxon>
        <taxon>Pseudonocardiaceae</taxon>
        <taxon>Saccharothrix</taxon>
    </lineage>
</organism>
<evidence type="ECO:0000313" key="2">
    <source>
        <dbReference type="Proteomes" id="UP000316628"/>
    </source>
</evidence>
<dbReference type="Proteomes" id="UP000316628">
    <property type="component" value="Unassembled WGS sequence"/>
</dbReference>
<dbReference type="InterPro" id="IPR023375">
    <property type="entry name" value="ADC_dom_sf"/>
</dbReference>
<sequence length="200" mass="21902">MVSYPPEPWELHGHACVSVWLVRTTALPPLPVRPVTVLGRAVVGTAFVDYRPPGMAYHEVLAAVLVRRGARFGVSITRIWVDSPASRAGGRELWGIPKDLAEFEWDGDLAASARDGHGPIAAVRARSPRVGVRLPVAGSTWQAFGDGVARTPLRATGRVTPVRVTWQVEPSGPLGWLLPHRPLLGLVVRDLWLRFGPRRR</sequence>
<dbReference type="InterPro" id="IPR010451">
    <property type="entry name" value="Acetoacetate_decarboxylase"/>
</dbReference>
<accession>A0A543J8C1</accession>
<gene>
    <name evidence="1" type="ORF">FHX81_1374</name>
</gene>
<proteinExistence type="predicted"/>
<dbReference type="OrthoDB" id="834556at2"/>
<dbReference type="Gene3D" id="2.40.400.10">
    <property type="entry name" value="Acetoacetate decarboxylase-like"/>
    <property type="match status" value="1"/>
</dbReference>
<evidence type="ECO:0000313" key="1">
    <source>
        <dbReference type="EMBL" id="TQM79080.1"/>
    </source>
</evidence>
<dbReference type="SUPFAM" id="SSF160104">
    <property type="entry name" value="Acetoacetate decarboxylase-like"/>
    <property type="match status" value="1"/>
</dbReference>
<comment type="caution">
    <text evidence="1">The sequence shown here is derived from an EMBL/GenBank/DDBJ whole genome shotgun (WGS) entry which is preliminary data.</text>
</comment>
<keyword evidence="2" id="KW-1185">Reference proteome</keyword>
<name>A0A543J8C1_9PSEU</name>
<reference evidence="1 2" key="1">
    <citation type="submission" date="2019-06" db="EMBL/GenBank/DDBJ databases">
        <title>Sequencing the genomes of 1000 actinobacteria strains.</title>
        <authorList>
            <person name="Klenk H.-P."/>
        </authorList>
    </citation>
    <scope>NUCLEOTIDE SEQUENCE [LARGE SCALE GENOMIC DNA]</scope>
    <source>
        <strain evidence="1 2">DSM 45456</strain>
    </source>
</reference>
<dbReference type="Pfam" id="PF06314">
    <property type="entry name" value="ADC"/>
    <property type="match status" value="1"/>
</dbReference>
<dbReference type="AlphaFoldDB" id="A0A543J8C1"/>
<dbReference type="GO" id="GO:0016829">
    <property type="term" value="F:lyase activity"/>
    <property type="evidence" value="ECO:0007669"/>
    <property type="project" value="InterPro"/>
</dbReference>